<reference evidence="1" key="1">
    <citation type="journal article" date="2011" name="Environ. Microbiol.">
        <title>Genomic insights into the metabolic potential of the polycyclic aromatic hydrocarbon degrading sulfate-reducing Deltaproteobacterium N47.</title>
        <authorList>
            <person name="Bergmann F."/>
            <person name="Selesi D."/>
            <person name="Weinmaier T."/>
            <person name="Tischler P."/>
            <person name="Rattei T."/>
            <person name="Meckenstock R.U."/>
        </authorList>
    </citation>
    <scope>NUCLEOTIDE SEQUENCE</scope>
</reference>
<name>E1YFX0_9BACT</name>
<dbReference type="EMBL" id="FR695872">
    <property type="protein sequence ID" value="CBX29464.1"/>
    <property type="molecule type" value="Genomic_DNA"/>
</dbReference>
<sequence>MVKSQASLSSPVFGDTIEKLGVFRRIKEKRNTMIWNQSVEASRWSHKLNLLAIWPAFT</sequence>
<evidence type="ECO:0000313" key="1">
    <source>
        <dbReference type="EMBL" id="CBX29464.1"/>
    </source>
</evidence>
<proteinExistence type="predicted"/>
<dbReference type="AlphaFoldDB" id="E1YFX0"/>
<organism evidence="1">
    <name type="scientific">uncultured Desulfobacterium sp</name>
    <dbReference type="NCBI Taxonomy" id="201089"/>
    <lineage>
        <taxon>Bacteria</taxon>
        <taxon>Pseudomonadati</taxon>
        <taxon>Thermodesulfobacteriota</taxon>
        <taxon>Desulfobacteria</taxon>
        <taxon>Desulfobacterales</taxon>
        <taxon>Desulfobacteriaceae</taxon>
        <taxon>Desulfobacterium</taxon>
        <taxon>environmental samples</taxon>
    </lineage>
</organism>
<gene>
    <name evidence="1" type="ORF">N47_J04450</name>
</gene>
<protein>
    <submittedName>
        <fullName evidence="1">Uncharacterized protein</fullName>
    </submittedName>
</protein>
<accession>E1YFX0</accession>